<protein>
    <submittedName>
        <fullName evidence="2">Uncharacterized protein</fullName>
    </submittedName>
</protein>
<feature type="compositionally biased region" description="Basic and acidic residues" evidence="1">
    <location>
        <begin position="761"/>
        <end position="782"/>
    </location>
</feature>
<accession>A0A4S4MDS3</accession>
<feature type="compositionally biased region" description="Polar residues" evidence="1">
    <location>
        <begin position="559"/>
        <end position="579"/>
    </location>
</feature>
<feature type="region of interest" description="Disordered" evidence="1">
    <location>
        <begin position="555"/>
        <end position="586"/>
    </location>
</feature>
<evidence type="ECO:0000256" key="1">
    <source>
        <dbReference type="SAM" id="MobiDB-lite"/>
    </source>
</evidence>
<sequence length="1159" mass="128749">MVNRVKAFLKVGTPRNKTETVKTLRSYFTEASKVDTKTKLTKARTETGVKDTYQMVFLDKLFASYKHKRQHHRQAALDEKVAEMDIKKTMSPVWRIRGLDPHSDTPVEILHVVLLGFVKYMWRDVIQNQLKNQDQKKADLAARLSSVDVTGLGISPLAGQTLVQYAGSLTGRDFRAIAQIRNVETHIALLEKEIDHFLLCAARWTVRWFNKPKFHLLLHLPDHIRRFGPAIIFATEVFESFNAVIRAKSIHSNRQAPSRDIARAFAQGNRIRHLLSGGLFVRMAEDSEPENPGPDADSSPHSHFSFNKNAWRSVGPGPSGLVHIPNTVTQYLGLDSYMHLGRPIGGFCVLDDKLARPFSGLASANHLDAAQRWKHHDTQKFKTASELHLINGDKCIPGSSYVIMRLTEFGETCVARVEEVILIQGSANALSLRPDGVLVQKIDVSQVADSYSMPLVGMCQQYAVVPLESLLCTVNVQHNCASHGCDLSAHRPVFQERVETQFTRAATAHRFPRDLVLNTAQMRDAVLLQPFRIPSTALNMDDIVTASAAREVKMEKTKQQQALAGGTSVSTASPAGSSGEQHHLASTGRSLRVETLHLNQCDITVVVSALKLRLVPFDATGNLGIQVLHGENYVKAYLHKGDLTSTMVQSSAQLSVTHINAGRAQAYPSSSLSSTTTSYQSSPLSRAPLEARRGSDVPQGAMFHRSSPTPAAAQHPPFDRQDRYPNDGLVSPRGAQYDYHSSFDQLNTSRLEPRFTTPSSPDHDGQEGGEQQVEHGQPRERPYTPPIPARSAAESNVRRNASQAPTQITAPGPFVMSAIYLDRLSKDLNLETEQSNILHTFDQLGAMDPDVSHIKRATRAFMLAAILSLSADSQRRDRLKESDDISMKDLLRDLYNRLEDTFTFNKEQRANMRLIAQDIVYQHTRTAYKNMHIDAEKILRANAINYSFNNVFGKPAREQLLIKELKRVCSSVRNGFRLDLIKGLFGKQAEALSNFTYSSAMKYKHGGNGESLDPKFMIHIALLRRFCLEHPDFVIASQPEPSSASDVESDTETADSTATSKKRRKGRGGGRIPNGEDFWSKMDAFFADGIKERGRSLTNEMWKTYSDESIRMDNAKYDTVARSLTPSNSAAAPFSSAAQPFMPGSSSRGPMQLSSLLAA</sequence>
<feature type="compositionally biased region" description="Polar residues" evidence="1">
    <location>
        <begin position="798"/>
        <end position="809"/>
    </location>
</feature>
<gene>
    <name evidence="2" type="ORF">EUX98_g8121</name>
</gene>
<proteinExistence type="predicted"/>
<dbReference type="OrthoDB" id="2246127at2759"/>
<comment type="caution">
    <text evidence="2">The sequence shown here is derived from an EMBL/GenBank/DDBJ whole genome shotgun (WGS) entry which is preliminary data.</text>
</comment>
<feature type="region of interest" description="Disordered" evidence="1">
    <location>
        <begin position="1038"/>
        <end position="1075"/>
    </location>
</feature>
<evidence type="ECO:0000313" key="3">
    <source>
        <dbReference type="Proteomes" id="UP000308730"/>
    </source>
</evidence>
<evidence type="ECO:0000313" key="2">
    <source>
        <dbReference type="EMBL" id="THH23057.1"/>
    </source>
</evidence>
<feature type="compositionally biased region" description="Low complexity" evidence="1">
    <location>
        <begin position="665"/>
        <end position="685"/>
    </location>
</feature>
<feature type="region of interest" description="Disordered" evidence="1">
    <location>
        <begin position="748"/>
        <end position="809"/>
    </location>
</feature>
<feature type="region of interest" description="Disordered" evidence="1">
    <location>
        <begin position="1126"/>
        <end position="1159"/>
    </location>
</feature>
<reference evidence="2 3" key="1">
    <citation type="submission" date="2019-02" db="EMBL/GenBank/DDBJ databases">
        <title>Genome sequencing of the rare red list fungi Antrodiella citrinella (Flaviporus citrinellus).</title>
        <authorList>
            <person name="Buettner E."/>
            <person name="Kellner H."/>
        </authorList>
    </citation>
    <scope>NUCLEOTIDE SEQUENCE [LARGE SCALE GENOMIC DNA]</scope>
    <source>
        <strain evidence="2 3">DSM 108506</strain>
    </source>
</reference>
<dbReference type="Proteomes" id="UP000308730">
    <property type="component" value="Unassembled WGS sequence"/>
</dbReference>
<dbReference type="PANTHER" id="PTHR31912:SF34">
    <property type="entry name" value="NOTOCHORD-RELATED PROTEIN"/>
    <property type="match status" value="1"/>
</dbReference>
<feature type="compositionally biased region" description="Polar residues" evidence="1">
    <location>
        <begin position="748"/>
        <end position="760"/>
    </location>
</feature>
<dbReference type="AlphaFoldDB" id="A0A4S4MDS3"/>
<dbReference type="EMBL" id="SGPM01000401">
    <property type="protein sequence ID" value="THH23057.1"/>
    <property type="molecule type" value="Genomic_DNA"/>
</dbReference>
<feature type="compositionally biased region" description="Polar residues" evidence="1">
    <location>
        <begin position="1144"/>
        <end position="1159"/>
    </location>
</feature>
<feature type="region of interest" description="Disordered" evidence="1">
    <location>
        <begin position="665"/>
        <end position="736"/>
    </location>
</feature>
<keyword evidence="3" id="KW-1185">Reference proteome</keyword>
<feature type="compositionally biased region" description="Low complexity" evidence="1">
    <location>
        <begin position="1126"/>
        <end position="1143"/>
    </location>
</feature>
<dbReference type="PANTHER" id="PTHR31912">
    <property type="entry name" value="IP13529P"/>
    <property type="match status" value="1"/>
</dbReference>
<organism evidence="2 3">
    <name type="scientific">Antrodiella citrinella</name>
    <dbReference type="NCBI Taxonomy" id="2447956"/>
    <lineage>
        <taxon>Eukaryota</taxon>
        <taxon>Fungi</taxon>
        <taxon>Dikarya</taxon>
        <taxon>Basidiomycota</taxon>
        <taxon>Agaricomycotina</taxon>
        <taxon>Agaricomycetes</taxon>
        <taxon>Polyporales</taxon>
        <taxon>Steccherinaceae</taxon>
        <taxon>Antrodiella</taxon>
    </lineage>
</organism>
<name>A0A4S4MDS3_9APHY</name>